<dbReference type="GO" id="GO:0003677">
    <property type="term" value="F:DNA binding"/>
    <property type="evidence" value="ECO:0007669"/>
    <property type="project" value="UniProtKB-KW"/>
</dbReference>
<dbReference type="SUPFAM" id="SSF51306">
    <property type="entry name" value="LexA/Signal peptidase"/>
    <property type="match status" value="1"/>
</dbReference>
<proteinExistence type="predicted"/>
<evidence type="ECO:0000256" key="2">
    <source>
        <dbReference type="ARBA" id="ARBA00023125"/>
    </source>
</evidence>
<dbReference type="InterPro" id="IPR015927">
    <property type="entry name" value="Peptidase_S24_S26A/B/C"/>
</dbReference>
<dbReference type="Pfam" id="PF07022">
    <property type="entry name" value="Phage_CI_repr"/>
    <property type="match status" value="1"/>
</dbReference>
<organism evidence="5 6">
    <name type="scientific">Corticibacter populi</name>
    <dbReference type="NCBI Taxonomy" id="1550736"/>
    <lineage>
        <taxon>Bacteria</taxon>
        <taxon>Pseudomonadati</taxon>
        <taxon>Pseudomonadota</taxon>
        <taxon>Betaproteobacteria</taxon>
        <taxon>Burkholderiales</taxon>
        <taxon>Comamonadaceae</taxon>
        <taxon>Corticibacter</taxon>
    </lineage>
</organism>
<feature type="domain" description="HTH cro/C1-type" evidence="4">
    <location>
        <begin position="44"/>
        <end position="83"/>
    </location>
</feature>
<dbReference type="AlphaFoldDB" id="A0A3M6QS63"/>
<evidence type="ECO:0000313" key="5">
    <source>
        <dbReference type="EMBL" id="RMX05866.1"/>
    </source>
</evidence>
<evidence type="ECO:0000259" key="4">
    <source>
        <dbReference type="PROSITE" id="PS50943"/>
    </source>
</evidence>
<comment type="caution">
    <text evidence="5">The sequence shown here is derived from an EMBL/GenBank/DDBJ whole genome shotgun (WGS) entry which is preliminary data.</text>
</comment>
<dbReference type="PANTHER" id="PTHR40661">
    <property type="match status" value="1"/>
</dbReference>
<dbReference type="PROSITE" id="PS50943">
    <property type="entry name" value="HTH_CROC1"/>
    <property type="match status" value="1"/>
</dbReference>
<accession>A0A3M6QS63</accession>
<dbReference type="Pfam" id="PF00717">
    <property type="entry name" value="Peptidase_S24"/>
    <property type="match status" value="1"/>
</dbReference>
<evidence type="ECO:0000313" key="6">
    <source>
        <dbReference type="Proteomes" id="UP000278006"/>
    </source>
</evidence>
<dbReference type="InterPro" id="IPR039418">
    <property type="entry name" value="LexA-like"/>
</dbReference>
<dbReference type="InterPro" id="IPR036286">
    <property type="entry name" value="LexA/Signal_pep-like_sf"/>
</dbReference>
<dbReference type="SMART" id="SM00530">
    <property type="entry name" value="HTH_XRE"/>
    <property type="match status" value="1"/>
</dbReference>
<dbReference type="CDD" id="cd06529">
    <property type="entry name" value="S24_LexA-like"/>
    <property type="match status" value="1"/>
</dbReference>
<dbReference type="InterPro" id="IPR001387">
    <property type="entry name" value="Cro/C1-type_HTH"/>
</dbReference>
<dbReference type="CDD" id="cd00093">
    <property type="entry name" value="HTH_XRE"/>
    <property type="match status" value="1"/>
</dbReference>
<dbReference type="OrthoDB" id="7011085at2"/>
<dbReference type="SUPFAM" id="SSF47413">
    <property type="entry name" value="lambda repressor-like DNA-binding domains"/>
    <property type="match status" value="1"/>
</dbReference>
<reference evidence="5 6" key="1">
    <citation type="submission" date="2018-10" db="EMBL/GenBank/DDBJ databases">
        <title>Draft genome of Cortibacter populi DSM10536.</title>
        <authorList>
            <person name="Bernier A.-M."/>
            <person name="Bernard K."/>
        </authorList>
    </citation>
    <scope>NUCLEOTIDE SEQUENCE [LARGE SCALE GENOMIC DNA]</scope>
    <source>
        <strain evidence="5 6">DSM 105136</strain>
    </source>
</reference>
<gene>
    <name evidence="5" type="ORF">D8I35_11985</name>
</gene>
<evidence type="ECO:0000256" key="1">
    <source>
        <dbReference type="ARBA" id="ARBA00023015"/>
    </source>
</evidence>
<dbReference type="RefSeq" id="WP_122229541.1">
    <property type="nucleotide sequence ID" value="NZ_RDQO01000003.1"/>
</dbReference>
<keyword evidence="1" id="KW-0805">Transcription regulation</keyword>
<dbReference type="Gene3D" id="2.10.109.10">
    <property type="entry name" value="Umud Fragment, subunit A"/>
    <property type="match status" value="1"/>
</dbReference>
<dbReference type="PANTHER" id="PTHR40661:SF3">
    <property type="entry name" value="FELS-1 PROPHAGE TRANSCRIPTIONAL REGULATOR"/>
    <property type="match status" value="1"/>
</dbReference>
<sequence length="246" mass="26791">MRVTSIKNSGTQAFTAEHTIDDADENFIARLRLLADKMGSVNSLAKSAGVSQSGFQRYLAGGQPTRKVLIALAQAAQVSLEWLMTGQGDPQPEAPTQALELDLDESIRSLTRLPLYADRKPVADNAGDNAIPMSPKNVAGLGFCRFWLGQHGMSADSVAGLYMAGNSMAPTILHGDTVLVNITERNIIDGDIYALRSQNTLLIKRIQNELDGRLRLMSDNPIFKAIEVHRDTADVIGRVVWRGSLF</sequence>
<name>A0A3M6QS63_9BURK</name>
<evidence type="ECO:0000256" key="3">
    <source>
        <dbReference type="ARBA" id="ARBA00023163"/>
    </source>
</evidence>
<keyword evidence="2" id="KW-0238">DNA-binding</keyword>
<dbReference type="EMBL" id="RDQO01000003">
    <property type="protein sequence ID" value="RMX05866.1"/>
    <property type="molecule type" value="Genomic_DNA"/>
</dbReference>
<dbReference type="InterPro" id="IPR010744">
    <property type="entry name" value="Phage_CI_N"/>
</dbReference>
<keyword evidence="6" id="KW-1185">Reference proteome</keyword>
<dbReference type="InterPro" id="IPR010982">
    <property type="entry name" value="Lambda_DNA-bd_dom_sf"/>
</dbReference>
<protein>
    <submittedName>
        <fullName evidence="5">LexA family transcriptional regulator</fullName>
    </submittedName>
</protein>
<dbReference type="GO" id="GO:0045892">
    <property type="term" value="P:negative regulation of DNA-templated transcription"/>
    <property type="evidence" value="ECO:0007669"/>
    <property type="project" value="InterPro"/>
</dbReference>
<dbReference type="Proteomes" id="UP000278006">
    <property type="component" value="Unassembled WGS sequence"/>
</dbReference>
<keyword evidence="3" id="KW-0804">Transcription</keyword>
<dbReference type="Gene3D" id="1.10.260.40">
    <property type="entry name" value="lambda repressor-like DNA-binding domains"/>
    <property type="match status" value="1"/>
</dbReference>